<dbReference type="Gene3D" id="3.40.50.12780">
    <property type="entry name" value="N-terminal domain of ligase-like"/>
    <property type="match status" value="1"/>
</dbReference>
<dbReference type="GO" id="GO:0016874">
    <property type="term" value="F:ligase activity"/>
    <property type="evidence" value="ECO:0007669"/>
    <property type="project" value="UniProtKB-KW"/>
</dbReference>
<dbReference type="InterPro" id="IPR042099">
    <property type="entry name" value="ANL_N_sf"/>
</dbReference>
<reference evidence="1 2" key="1">
    <citation type="submission" date="2019-09" db="EMBL/GenBank/DDBJ databases">
        <title>Taxonomy of Antarctic Massilia spp.: description of Massilia rubra sp. nov., Massilia aquatica sp. nov., Massilia mucilaginosa sp. nov., Massilia frigida sp. nov. isolated from streams, lakes and regoliths.</title>
        <authorList>
            <person name="Holochova P."/>
            <person name="Sedlacek I."/>
            <person name="Kralova S."/>
            <person name="Maslanova I."/>
            <person name="Busse H.-J."/>
            <person name="Stankova E."/>
            <person name="Vrbovska V."/>
            <person name="Kovarovic V."/>
            <person name="Bartak M."/>
            <person name="Svec P."/>
            <person name="Pantucek R."/>
        </authorList>
    </citation>
    <scope>NUCLEOTIDE SEQUENCE [LARGE SCALE GENOMIC DNA]</scope>
    <source>
        <strain evidence="1 2">CCM 8692</strain>
    </source>
</reference>
<evidence type="ECO:0000313" key="1">
    <source>
        <dbReference type="EMBL" id="NHZ33359.1"/>
    </source>
</evidence>
<evidence type="ECO:0000313" key="2">
    <source>
        <dbReference type="Proteomes" id="UP000785613"/>
    </source>
</evidence>
<keyword evidence="1" id="KW-0436">Ligase</keyword>
<dbReference type="Proteomes" id="UP000785613">
    <property type="component" value="Unassembled WGS sequence"/>
</dbReference>
<dbReference type="SUPFAM" id="SSF56801">
    <property type="entry name" value="Acetyl-CoA synthetase-like"/>
    <property type="match status" value="1"/>
</dbReference>
<name>A0ABX0LF71_9BURK</name>
<gene>
    <name evidence="1" type="ORF">F0185_07115</name>
</gene>
<dbReference type="PANTHER" id="PTHR43845">
    <property type="entry name" value="BLR5969 PROTEIN"/>
    <property type="match status" value="1"/>
</dbReference>
<protein>
    <submittedName>
        <fullName evidence="1">Phenylacetate--CoA ligase</fullName>
    </submittedName>
</protein>
<dbReference type="PANTHER" id="PTHR43845:SF1">
    <property type="entry name" value="BLR5969 PROTEIN"/>
    <property type="match status" value="1"/>
</dbReference>
<dbReference type="RefSeq" id="WP_167222954.1">
    <property type="nucleotide sequence ID" value="NZ_VUYU01000004.1"/>
</dbReference>
<proteinExistence type="predicted"/>
<sequence>MNKPVNRTPADGAARILDTLRMRERIAAQVDALFTMQSAPFRQWQGEALHAAVAHAADASPFYRSHLASSAPAFLRSGQVKDFTALPFTTRQHLHDAYPFGMLAVSQDALVRFGESSGTSSGTSIAAFFTAEDWFTNNCTVAHMLQQVLTPHDVVAVAVPYELAGVGQDLDRALELIGCTVVALGASPQFCPPERMVRILRDAGVTALICSGTRALHLSEVAQQLGIDPRRDLKVSKLLCAGEGSSPAKQVILRETWGAETFAMFGMTETNTLGMFCSANQLHLIENRSYFELIDPASGAPCAPGVAGELVVTTLSSRALPLIRYRTGDLVHIEQAPCTCGSPFHTMRHMGRVADHIVVQGRSMSMLALEQDVLSELTSAPYHFGVKVVDEKLHIGLTENNYGEEVRARVAARFVAQHGLEVNFLLMDKDKVDKAVRNAVKPTMQSIYLN</sequence>
<keyword evidence="2" id="KW-1185">Reference proteome</keyword>
<comment type="caution">
    <text evidence="1">The sequence shown here is derived from an EMBL/GenBank/DDBJ whole genome shotgun (WGS) entry which is preliminary data.</text>
</comment>
<accession>A0ABX0LF71</accession>
<organism evidence="1 2">
    <name type="scientific">Massilia rubra</name>
    <dbReference type="NCBI Taxonomy" id="2607910"/>
    <lineage>
        <taxon>Bacteria</taxon>
        <taxon>Pseudomonadati</taxon>
        <taxon>Pseudomonadota</taxon>
        <taxon>Betaproteobacteria</taxon>
        <taxon>Burkholderiales</taxon>
        <taxon>Oxalobacteraceae</taxon>
        <taxon>Telluria group</taxon>
        <taxon>Massilia</taxon>
    </lineage>
</organism>
<dbReference type="EMBL" id="VUYU01000004">
    <property type="protein sequence ID" value="NHZ33359.1"/>
    <property type="molecule type" value="Genomic_DNA"/>
</dbReference>